<comment type="caution">
    <text evidence="2">The sequence shown here is derived from an EMBL/GenBank/DDBJ whole genome shotgun (WGS) entry which is preliminary data.</text>
</comment>
<dbReference type="InterPro" id="IPR050194">
    <property type="entry name" value="Glycosyltransferase_grp1"/>
</dbReference>
<dbReference type="Pfam" id="PF13579">
    <property type="entry name" value="Glyco_trans_4_4"/>
    <property type="match status" value="1"/>
</dbReference>
<dbReference type="Pfam" id="PF13692">
    <property type="entry name" value="Glyco_trans_1_4"/>
    <property type="match status" value="1"/>
</dbReference>
<dbReference type="GO" id="GO:0016740">
    <property type="term" value="F:transferase activity"/>
    <property type="evidence" value="ECO:0007669"/>
    <property type="project" value="UniProtKB-KW"/>
</dbReference>
<dbReference type="CDD" id="cd03801">
    <property type="entry name" value="GT4_PimA-like"/>
    <property type="match status" value="1"/>
</dbReference>
<evidence type="ECO:0000313" key="3">
    <source>
        <dbReference type="Proteomes" id="UP000675880"/>
    </source>
</evidence>
<reference evidence="2 3" key="1">
    <citation type="submission" date="2021-02" db="EMBL/GenBank/DDBJ databases">
        <authorList>
            <person name="Han P."/>
        </authorList>
    </citation>
    <scope>NUCLEOTIDE SEQUENCE [LARGE SCALE GENOMIC DNA]</scope>
    <source>
        <strain evidence="2">Candidatus Nitrospira sp. ZN2</strain>
    </source>
</reference>
<name>A0ABM8RR08_9BACT</name>
<keyword evidence="3" id="KW-1185">Reference proteome</keyword>
<gene>
    <name evidence="2" type="ORF">NSPZN2_40080</name>
</gene>
<dbReference type="InterPro" id="IPR028098">
    <property type="entry name" value="Glyco_trans_4-like_N"/>
</dbReference>
<dbReference type="SUPFAM" id="SSF53756">
    <property type="entry name" value="UDP-Glycosyltransferase/glycogen phosphorylase"/>
    <property type="match status" value="1"/>
</dbReference>
<sequence>MKPIRVLIIRNCRGITGMTGGETYLLSLLKGFDPKKVRCLLVCIVNPALGETTWMKELKQTGFEYVTIPIGNLFNLRDVLAVCELIKTYQADVIHALDHRSDLIGILSARWTRRPVVASFLGWVNFEKGSWRARVYPWIDRMILRRLDAVITDSVAIGTELRMRKQDPPVVAIRNGIDTAWFNPARTLAPSSVSEFAAGGDYVYGMVGRIHPVKGHLNFLKAARAILDRYPRSRFVIVGTVLPGFESYRQALLDCIAARNLAPAVVMAHVSLSEIPAVFAALDVLVAPSFAESFSFTMLEGMAMGKPVVASDVGGASEMITDGHTGYLVPVGDVPALTATLLRLRENSQAVKEVGMRARQKILSDLGIEAMAAKTYEVYLKLIEYNVAKSSDSSGTGRLREQLVAISAK</sequence>
<evidence type="ECO:0000259" key="1">
    <source>
        <dbReference type="Pfam" id="PF13579"/>
    </source>
</evidence>
<dbReference type="Gene3D" id="3.40.50.2000">
    <property type="entry name" value="Glycogen Phosphorylase B"/>
    <property type="match status" value="2"/>
</dbReference>
<dbReference type="RefSeq" id="WP_213042960.1">
    <property type="nucleotide sequence ID" value="NZ_CAJNBJ010000017.1"/>
</dbReference>
<dbReference type="EMBL" id="CAJNBJ010000017">
    <property type="protein sequence ID" value="CAE6766753.1"/>
    <property type="molecule type" value="Genomic_DNA"/>
</dbReference>
<dbReference type="PANTHER" id="PTHR45947:SF3">
    <property type="entry name" value="SULFOQUINOVOSYL TRANSFERASE SQD2"/>
    <property type="match status" value="1"/>
</dbReference>
<keyword evidence="2" id="KW-0808">Transferase</keyword>
<organism evidence="2 3">
    <name type="scientific">Nitrospira defluvii</name>
    <dbReference type="NCBI Taxonomy" id="330214"/>
    <lineage>
        <taxon>Bacteria</taxon>
        <taxon>Pseudomonadati</taxon>
        <taxon>Nitrospirota</taxon>
        <taxon>Nitrospiria</taxon>
        <taxon>Nitrospirales</taxon>
        <taxon>Nitrospiraceae</taxon>
        <taxon>Nitrospira</taxon>
    </lineage>
</organism>
<accession>A0ABM8RR08</accession>
<proteinExistence type="predicted"/>
<dbReference type="PANTHER" id="PTHR45947">
    <property type="entry name" value="SULFOQUINOVOSYL TRANSFERASE SQD2"/>
    <property type="match status" value="1"/>
</dbReference>
<protein>
    <submittedName>
        <fullName evidence="2">Glycosyl transferase group 1</fullName>
    </submittedName>
</protein>
<evidence type="ECO:0000313" key="2">
    <source>
        <dbReference type="EMBL" id="CAE6766753.1"/>
    </source>
</evidence>
<feature type="domain" description="Glycosyltransferase subfamily 4-like N-terminal" evidence="1">
    <location>
        <begin position="19"/>
        <end position="176"/>
    </location>
</feature>
<dbReference type="Proteomes" id="UP000675880">
    <property type="component" value="Unassembled WGS sequence"/>
</dbReference>